<organism evidence="3 4">
    <name type="scientific">Kitasatospora saccharophila</name>
    <dbReference type="NCBI Taxonomy" id="407973"/>
    <lineage>
        <taxon>Bacteria</taxon>
        <taxon>Bacillati</taxon>
        <taxon>Actinomycetota</taxon>
        <taxon>Actinomycetes</taxon>
        <taxon>Kitasatosporales</taxon>
        <taxon>Streptomycetaceae</taxon>
        <taxon>Kitasatospora</taxon>
    </lineage>
</organism>
<accession>A0ABP5JS75</accession>
<keyword evidence="3" id="KW-0436">Ligase</keyword>
<gene>
    <name evidence="3" type="ORF">GCM10009759_67110</name>
</gene>
<dbReference type="Gene3D" id="3.30.300.30">
    <property type="match status" value="1"/>
</dbReference>
<dbReference type="InterPro" id="IPR045851">
    <property type="entry name" value="AMP-bd_C_sf"/>
</dbReference>
<dbReference type="Gene3D" id="3.40.50.12780">
    <property type="entry name" value="N-terminal domain of ligase-like"/>
    <property type="match status" value="1"/>
</dbReference>
<name>A0ABP5JS75_9ACTN</name>
<dbReference type="RefSeq" id="WP_344557722.1">
    <property type="nucleotide sequence ID" value="NZ_BAAANS010000066.1"/>
</dbReference>
<dbReference type="Proteomes" id="UP001500897">
    <property type="component" value="Unassembled WGS sequence"/>
</dbReference>
<dbReference type="EMBL" id="BAAANS010000066">
    <property type="protein sequence ID" value="GAA2119209.1"/>
    <property type="molecule type" value="Genomic_DNA"/>
</dbReference>
<evidence type="ECO:0000259" key="2">
    <source>
        <dbReference type="Pfam" id="PF13193"/>
    </source>
</evidence>
<reference evidence="4" key="1">
    <citation type="journal article" date="2019" name="Int. J. Syst. Evol. Microbiol.">
        <title>The Global Catalogue of Microorganisms (GCM) 10K type strain sequencing project: providing services to taxonomists for standard genome sequencing and annotation.</title>
        <authorList>
            <consortium name="The Broad Institute Genomics Platform"/>
            <consortium name="The Broad Institute Genome Sequencing Center for Infectious Disease"/>
            <person name="Wu L."/>
            <person name="Ma J."/>
        </authorList>
    </citation>
    <scope>NUCLEOTIDE SEQUENCE [LARGE SCALE GENOMIC DNA]</scope>
    <source>
        <strain evidence="4">JCM 14559</strain>
    </source>
</reference>
<dbReference type="PANTHER" id="PTHR43767:SF1">
    <property type="entry name" value="NONRIBOSOMAL PEPTIDE SYNTHASE PES1 (EUROFUNG)-RELATED"/>
    <property type="match status" value="1"/>
</dbReference>
<proteinExistence type="predicted"/>
<keyword evidence="4" id="KW-1185">Reference proteome</keyword>
<sequence>MTYETAEPHDPHDLPGLPGRSELLDRLDELGDRTAVVHGDERYGYAELADEVRLRLKELDAAGVRPHQAVILNGDFSFRSIAALLALHLHRAVAVPVVTLTEATLATVTESCSPRHLLRVGADGVTIEPVAGVSDAPAAGYAGLVERGASGLVLLSSGSTGAPKAILHDLDALVLEKLGKRPRTAGRPAPILMFLLFDHIGGINSLLGVLRLGGTAILPRQRTPEEICALIQEHRIRLLPTSPTFLNLILIAGFHEKYDLSSLRMISYGTEPMPEELLARVGAAFPAARLLQTFGTSETGISTTTSESSRSTFFRIEDPSVEHRIVDGELQLRSSTQFLGYLNYPSDSITEDGWFRTGDLVEENADGYLKIKGRAKEVINVGGEKVLPLELESLLLASPMVADCTVYGRPNAITGQSVCVDVIPVGTPTRAELRKHVVAFLTGRVDPFKIPTKVNLVEAVTVSERFKKKRILP</sequence>
<dbReference type="InterPro" id="IPR050237">
    <property type="entry name" value="ATP-dep_AMP-bd_enzyme"/>
</dbReference>
<comment type="caution">
    <text evidence="3">The sequence shown here is derived from an EMBL/GenBank/DDBJ whole genome shotgun (WGS) entry which is preliminary data.</text>
</comment>
<dbReference type="InterPro" id="IPR042099">
    <property type="entry name" value="ANL_N_sf"/>
</dbReference>
<protein>
    <submittedName>
        <fullName evidence="3">Fatty acid--CoA ligase family protein</fullName>
    </submittedName>
</protein>
<dbReference type="GO" id="GO:0016874">
    <property type="term" value="F:ligase activity"/>
    <property type="evidence" value="ECO:0007669"/>
    <property type="project" value="UniProtKB-KW"/>
</dbReference>
<dbReference type="InterPro" id="IPR000873">
    <property type="entry name" value="AMP-dep_synth/lig_dom"/>
</dbReference>
<feature type="domain" description="AMP-dependent synthetase/ligase" evidence="1">
    <location>
        <begin position="29"/>
        <end position="327"/>
    </location>
</feature>
<evidence type="ECO:0000259" key="1">
    <source>
        <dbReference type="Pfam" id="PF00501"/>
    </source>
</evidence>
<evidence type="ECO:0000313" key="3">
    <source>
        <dbReference type="EMBL" id="GAA2119209.1"/>
    </source>
</evidence>
<dbReference type="Pfam" id="PF13193">
    <property type="entry name" value="AMP-binding_C"/>
    <property type="match status" value="1"/>
</dbReference>
<dbReference type="PROSITE" id="PS00455">
    <property type="entry name" value="AMP_BINDING"/>
    <property type="match status" value="1"/>
</dbReference>
<dbReference type="InterPro" id="IPR025110">
    <property type="entry name" value="AMP-bd_C"/>
</dbReference>
<feature type="domain" description="AMP-binding enzyme C-terminal" evidence="2">
    <location>
        <begin position="390"/>
        <end position="460"/>
    </location>
</feature>
<dbReference type="InterPro" id="IPR020845">
    <property type="entry name" value="AMP-binding_CS"/>
</dbReference>
<dbReference type="CDD" id="cd04433">
    <property type="entry name" value="AFD_class_I"/>
    <property type="match status" value="1"/>
</dbReference>
<dbReference type="SUPFAM" id="SSF56801">
    <property type="entry name" value="Acetyl-CoA synthetase-like"/>
    <property type="match status" value="1"/>
</dbReference>
<evidence type="ECO:0000313" key="4">
    <source>
        <dbReference type="Proteomes" id="UP001500897"/>
    </source>
</evidence>
<dbReference type="PANTHER" id="PTHR43767">
    <property type="entry name" value="LONG-CHAIN-FATTY-ACID--COA LIGASE"/>
    <property type="match status" value="1"/>
</dbReference>
<dbReference type="Pfam" id="PF00501">
    <property type="entry name" value="AMP-binding"/>
    <property type="match status" value="1"/>
</dbReference>